<dbReference type="PANTHER" id="PTHR43535:SF1">
    <property type="entry name" value="PHOSPHATIDATE CYTIDYLYLTRANSFERASE"/>
    <property type="match status" value="1"/>
</dbReference>
<keyword evidence="1" id="KW-1133">Transmembrane helix</keyword>
<dbReference type="EMBL" id="PNYB01000007">
    <property type="protein sequence ID" value="PMS25321.1"/>
    <property type="molecule type" value="Genomic_DNA"/>
</dbReference>
<reference evidence="2 3" key="1">
    <citation type="submission" date="2018-01" db="EMBL/GenBank/DDBJ databases">
        <title>Whole genome analyses suggest that Burkholderia sensu lato contains two further novel genera in the rhizoxinica-symbiotica group Mycetohabitans gen. nov., and Trinickia gen. nov.: implications for the evolution of diazotrophy and nodulation in the Burkholderiaceae.</title>
        <authorList>
            <person name="Estrada-de los Santos P."/>
            <person name="Palmer M."/>
            <person name="Chavez-Ramirez B."/>
            <person name="Beukes C."/>
            <person name="Steenkamp E.T."/>
            <person name="Hirsch A.M."/>
            <person name="Manyaka P."/>
            <person name="Maluk M."/>
            <person name="Lafos M."/>
            <person name="Crook M."/>
            <person name="Gross E."/>
            <person name="Simon M.F."/>
            <person name="Bueno dos Reis Junior F."/>
            <person name="Poole P.S."/>
            <person name="Venter S.N."/>
            <person name="James E.K."/>
        </authorList>
    </citation>
    <scope>NUCLEOTIDE SEQUENCE [LARGE SCALE GENOMIC DNA]</scope>
    <source>
        <strain evidence="2 3">GP25-8</strain>
    </source>
</reference>
<name>A0A2N7W7E5_9BURK</name>
<evidence type="ECO:0000313" key="2">
    <source>
        <dbReference type="EMBL" id="PMS25321.1"/>
    </source>
</evidence>
<keyword evidence="1" id="KW-0472">Membrane</keyword>
<dbReference type="Pfam" id="PF01148">
    <property type="entry name" value="CTP_transf_1"/>
    <property type="match status" value="1"/>
</dbReference>
<dbReference type="PANTHER" id="PTHR43535">
    <property type="entry name" value="PHOSPHATIDATE CYTIDYLYLTRANSFERASE"/>
    <property type="match status" value="1"/>
</dbReference>
<feature type="transmembrane region" description="Helical" evidence="1">
    <location>
        <begin position="6"/>
        <end position="27"/>
    </location>
</feature>
<proteinExistence type="predicted"/>
<protein>
    <submittedName>
        <fullName evidence="2">Uncharacterized protein</fullName>
    </submittedName>
</protein>
<dbReference type="AlphaFoldDB" id="A0A2N7W7E5"/>
<feature type="transmembrane region" description="Helical" evidence="1">
    <location>
        <begin position="39"/>
        <end position="59"/>
    </location>
</feature>
<accession>A0A2N7W7E5</accession>
<sequence length="149" mass="16625">MESDGLFAIFIPVYAFLVLAAAAAFSQDTADFLERTAKIQWALMVCVYSLSYAPALLLLDFPHYFNDNGPLLHFFLLVVQASDVFQYVCGKLWGKHKLSPLVSTSKTWEGLIRGGALAIALGTALHTRPFLKVHQILNEYKFSVLTLVR</sequence>
<dbReference type="GO" id="GO:0009273">
    <property type="term" value="P:peptidoglycan-based cell wall biogenesis"/>
    <property type="evidence" value="ECO:0007669"/>
    <property type="project" value="TreeGrafter"/>
</dbReference>
<keyword evidence="1" id="KW-0812">Transmembrane</keyword>
<evidence type="ECO:0000313" key="3">
    <source>
        <dbReference type="Proteomes" id="UP000235347"/>
    </source>
</evidence>
<dbReference type="Proteomes" id="UP000235347">
    <property type="component" value="Unassembled WGS sequence"/>
</dbReference>
<organism evidence="2 3">
    <name type="scientific">Trinickia soli</name>
    <dbReference type="NCBI Taxonomy" id="380675"/>
    <lineage>
        <taxon>Bacteria</taxon>
        <taxon>Pseudomonadati</taxon>
        <taxon>Pseudomonadota</taxon>
        <taxon>Betaproteobacteria</taxon>
        <taxon>Burkholderiales</taxon>
        <taxon>Burkholderiaceae</taxon>
        <taxon>Trinickia</taxon>
    </lineage>
</organism>
<comment type="caution">
    <text evidence="2">The sequence shown here is derived from an EMBL/GenBank/DDBJ whole genome shotgun (WGS) entry which is preliminary data.</text>
</comment>
<evidence type="ECO:0000256" key="1">
    <source>
        <dbReference type="SAM" id="Phobius"/>
    </source>
</evidence>
<gene>
    <name evidence="2" type="ORF">C0Z19_10240</name>
</gene>
<keyword evidence="3" id="KW-1185">Reference proteome</keyword>
<dbReference type="GO" id="GO:0005886">
    <property type="term" value="C:plasma membrane"/>
    <property type="evidence" value="ECO:0007669"/>
    <property type="project" value="TreeGrafter"/>
</dbReference>